<protein>
    <recommendedName>
        <fullName evidence="2">NB-ARC domain-containing protein</fullName>
    </recommendedName>
</protein>
<sequence length="314" mass="34608">MTDHERLSGRILVVIDFVSDVDEDEWTTFHHFVMNMDRRSKVIILGRSAGLEKFGTIKHVSLDSLVLDEYMYLFKTLAFGSTDPADYPRLAAMVEEFAMVLGGSLIWLYRLKGVKNSVKKNISCLAPIYSCFSAQTLAFGSTNPADYPRLAAMVEEFAMVLGGSFIIANVLADALRKNLSAHFWLYRLKGARDSVNKNISCFSAHPQVLFSQGQPVHLIGRYILTPAAPSGIVNSAIGMGNVPKEQGLPRTMFGDLIAAAGHAVLPEGDFRLISWESRLPPYTSFSHLVHAVLSCVHDKPETSLSGKKRPGLFA</sequence>
<evidence type="ECO:0000313" key="1">
    <source>
        <dbReference type="EnsemblPlants" id="EMT10437"/>
    </source>
</evidence>
<proteinExistence type="predicted"/>
<organism evidence="1">
    <name type="scientific">Aegilops tauschii</name>
    <name type="common">Tausch's goatgrass</name>
    <name type="synonym">Aegilops squarrosa</name>
    <dbReference type="NCBI Taxonomy" id="37682"/>
    <lineage>
        <taxon>Eukaryota</taxon>
        <taxon>Viridiplantae</taxon>
        <taxon>Streptophyta</taxon>
        <taxon>Embryophyta</taxon>
        <taxon>Tracheophyta</taxon>
        <taxon>Spermatophyta</taxon>
        <taxon>Magnoliopsida</taxon>
        <taxon>Liliopsida</taxon>
        <taxon>Poales</taxon>
        <taxon>Poaceae</taxon>
        <taxon>BOP clade</taxon>
        <taxon>Pooideae</taxon>
        <taxon>Triticodae</taxon>
        <taxon>Triticeae</taxon>
        <taxon>Triticinae</taxon>
        <taxon>Aegilops</taxon>
    </lineage>
</organism>
<accession>M8B0Z4</accession>
<dbReference type="PANTHER" id="PTHR33377">
    <property type="entry name" value="OS10G0134700 PROTEIN-RELATED"/>
    <property type="match status" value="1"/>
</dbReference>
<dbReference type="AlphaFoldDB" id="M8B0Z4"/>
<dbReference type="PANTHER" id="PTHR33377:SF46">
    <property type="entry name" value="OS10G0134033 PROTEIN"/>
    <property type="match status" value="1"/>
</dbReference>
<reference evidence="1" key="1">
    <citation type="submission" date="2015-06" db="UniProtKB">
        <authorList>
            <consortium name="EnsemblPlants"/>
        </authorList>
    </citation>
    <scope>IDENTIFICATION</scope>
</reference>
<dbReference type="EnsemblPlants" id="EMT10437">
    <property type="protein sequence ID" value="EMT10437"/>
    <property type="gene ID" value="F775_20980"/>
</dbReference>
<evidence type="ECO:0008006" key="2">
    <source>
        <dbReference type="Google" id="ProtNLM"/>
    </source>
</evidence>
<name>M8B0Z4_AEGTA</name>